<accession>A0A1M5MP18</accession>
<feature type="region of interest" description="Disordered" evidence="1">
    <location>
        <begin position="1"/>
        <end position="21"/>
    </location>
</feature>
<keyword evidence="3" id="KW-1185">Reference proteome</keyword>
<gene>
    <name evidence="2" type="ORF">SAMN05443575_2780</name>
</gene>
<name>A0A1M5MP18_9ACTN</name>
<dbReference type="PANTHER" id="PTHR36454">
    <property type="entry name" value="LMO2823 PROTEIN"/>
    <property type="match status" value="1"/>
</dbReference>
<dbReference type="PIRSF" id="PIRSF033563">
    <property type="entry name" value="UCP033563"/>
    <property type="match status" value="1"/>
</dbReference>
<dbReference type="OrthoDB" id="9781616at2"/>
<proteinExistence type="predicted"/>
<evidence type="ECO:0000313" key="2">
    <source>
        <dbReference type="EMBL" id="SHG78937.1"/>
    </source>
</evidence>
<dbReference type="EMBL" id="FQVU01000003">
    <property type="protein sequence ID" value="SHG78937.1"/>
    <property type="molecule type" value="Genomic_DNA"/>
</dbReference>
<evidence type="ECO:0000313" key="3">
    <source>
        <dbReference type="Proteomes" id="UP000186132"/>
    </source>
</evidence>
<evidence type="ECO:0000256" key="1">
    <source>
        <dbReference type="SAM" id="MobiDB-lite"/>
    </source>
</evidence>
<dbReference type="InterPro" id="IPR008323">
    <property type="entry name" value="UCP033563"/>
</dbReference>
<dbReference type="STRING" id="1206085.SAMN05443575_2780"/>
<dbReference type="PANTHER" id="PTHR36454:SF1">
    <property type="entry name" value="DUF1015 DOMAIN-CONTAINING PROTEIN"/>
    <property type="match status" value="1"/>
</dbReference>
<reference evidence="2 3" key="1">
    <citation type="submission" date="2016-11" db="EMBL/GenBank/DDBJ databases">
        <authorList>
            <person name="Jaros S."/>
            <person name="Januszkiewicz K."/>
            <person name="Wedrychowicz H."/>
        </authorList>
    </citation>
    <scope>NUCLEOTIDE SEQUENCE [LARGE SCALE GENOMIC DNA]</scope>
    <source>
        <strain evidence="2 3">DSM 45627</strain>
    </source>
</reference>
<dbReference type="Pfam" id="PF06245">
    <property type="entry name" value="DUF1015"/>
    <property type="match status" value="1"/>
</dbReference>
<organism evidence="2 3">
    <name type="scientific">Jatrophihabitans endophyticus</name>
    <dbReference type="NCBI Taxonomy" id="1206085"/>
    <lineage>
        <taxon>Bacteria</taxon>
        <taxon>Bacillati</taxon>
        <taxon>Actinomycetota</taxon>
        <taxon>Actinomycetes</taxon>
        <taxon>Jatrophihabitantales</taxon>
        <taxon>Jatrophihabitantaceae</taxon>
        <taxon>Jatrophihabitans</taxon>
    </lineage>
</organism>
<protein>
    <submittedName>
        <fullName evidence="2">Uncharacterized conserved protein, DUF1015 family</fullName>
    </submittedName>
</protein>
<dbReference type="AlphaFoldDB" id="A0A1M5MP18"/>
<dbReference type="RefSeq" id="WP_073390865.1">
    <property type="nucleotide sequence ID" value="NZ_FQVU01000003.1"/>
</dbReference>
<dbReference type="Proteomes" id="UP000186132">
    <property type="component" value="Unassembled WGS sequence"/>
</dbReference>
<sequence>MSDAAEHSSQRSTTGLSLAPMRGLRPTVGVDRLGRLLCPPYDVIDHARRAELLATDADNAVSVVLPDPTSSGYEAAARRLDGWVEQGLLRVDDDPALYVYEMREADGHVTRGLLGAVELRDPADGVILPHENTMAGPVADRLAVMTSTETDLEPIYLVYDGGGRASELVAAVDAEEPVATAVTPDGITHRLWSVTDPAAHRRVADDLGTRRALIADGHHRYATYRERQRLRRATDGAGVWDRGLALLVDTTEHGPQVHPIHRTLAGVSLEQFTAQLAGWGDMTPVDDPVTALSGLADRTGFAAVITDGVRGILLTDPTGRLAEAAARDGDDPGLTALDVTVLHRGVVEQALGLVDDVHTVGYAHDVAEAVTHATANAGVAVLLRPTPVAAVAAVAAAGARMPRKSTLFTPKPASGLVMRRLRDQT</sequence>